<dbReference type="AlphaFoldDB" id="A0A0F7ZS45"/>
<proteinExistence type="predicted"/>
<evidence type="ECO:0000256" key="1">
    <source>
        <dbReference type="SAM" id="MobiDB-lite"/>
    </source>
</evidence>
<feature type="region of interest" description="Disordered" evidence="1">
    <location>
        <begin position="110"/>
        <end position="129"/>
    </location>
</feature>
<keyword evidence="3" id="KW-1185">Reference proteome</keyword>
<organism evidence="2 3">
    <name type="scientific">Hirsutella minnesotensis 3608</name>
    <dbReference type="NCBI Taxonomy" id="1043627"/>
    <lineage>
        <taxon>Eukaryota</taxon>
        <taxon>Fungi</taxon>
        <taxon>Dikarya</taxon>
        <taxon>Ascomycota</taxon>
        <taxon>Pezizomycotina</taxon>
        <taxon>Sordariomycetes</taxon>
        <taxon>Hypocreomycetidae</taxon>
        <taxon>Hypocreales</taxon>
        <taxon>Ophiocordycipitaceae</taxon>
        <taxon>Hirsutella</taxon>
    </lineage>
</organism>
<protein>
    <submittedName>
        <fullName evidence="2">Uncharacterized protein</fullName>
    </submittedName>
</protein>
<accession>A0A0F7ZS45</accession>
<dbReference type="EMBL" id="KQ030610">
    <property type="protein sequence ID" value="KJZ70723.1"/>
    <property type="molecule type" value="Genomic_DNA"/>
</dbReference>
<sequence>MTFTEKTIKNAFEAVGIIPLDPQKVLSRLNVRTPSPVLQPVTLGPQGLESRLLPKTPHNIIELEAQVKALQEHRTRAAHEQGSPTDQAVRYLVKGCQMAMHGATLLSEENERLRSENQRQRGKKNTRRSYVAHGGVLAVEEGLQLAEERANGVKRSRWLQITRA</sequence>
<dbReference type="OrthoDB" id="4354814at2759"/>
<feature type="compositionally biased region" description="Basic and acidic residues" evidence="1">
    <location>
        <begin position="110"/>
        <end position="119"/>
    </location>
</feature>
<evidence type="ECO:0000313" key="3">
    <source>
        <dbReference type="Proteomes" id="UP000054481"/>
    </source>
</evidence>
<reference evidence="2 3" key="1">
    <citation type="journal article" date="2014" name="Genome Biol. Evol.">
        <title>Comparative genomics and transcriptomics analyses reveal divergent lifestyle features of nematode endoparasitic fungus Hirsutella minnesotensis.</title>
        <authorList>
            <person name="Lai Y."/>
            <person name="Liu K."/>
            <person name="Zhang X."/>
            <person name="Zhang X."/>
            <person name="Li K."/>
            <person name="Wang N."/>
            <person name="Shu C."/>
            <person name="Wu Y."/>
            <person name="Wang C."/>
            <person name="Bushley K.E."/>
            <person name="Xiang M."/>
            <person name="Liu X."/>
        </authorList>
    </citation>
    <scope>NUCLEOTIDE SEQUENCE [LARGE SCALE GENOMIC DNA]</scope>
    <source>
        <strain evidence="2 3">3608</strain>
    </source>
</reference>
<gene>
    <name evidence="2" type="ORF">HIM_09907</name>
</gene>
<dbReference type="Proteomes" id="UP000054481">
    <property type="component" value="Unassembled WGS sequence"/>
</dbReference>
<evidence type="ECO:0000313" key="2">
    <source>
        <dbReference type="EMBL" id="KJZ70723.1"/>
    </source>
</evidence>
<name>A0A0F7ZS45_9HYPO</name>